<protein>
    <submittedName>
        <fullName evidence="8">DNA helicase IV</fullName>
    </submittedName>
</protein>
<dbReference type="GO" id="GO:0005524">
    <property type="term" value="F:ATP binding"/>
    <property type="evidence" value="ECO:0007669"/>
    <property type="project" value="UniProtKB-UniRule"/>
</dbReference>
<evidence type="ECO:0000256" key="2">
    <source>
        <dbReference type="ARBA" id="ARBA00022801"/>
    </source>
</evidence>
<dbReference type="GO" id="GO:0005829">
    <property type="term" value="C:cytosol"/>
    <property type="evidence" value="ECO:0007669"/>
    <property type="project" value="TreeGrafter"/>
</dbReference>
<dbReference type="PANTHER" id="PTHR11070:SF45">
    <property type="entry name" value="DNA 3'-5' HELICASE"/>
    <property type="match status" value="1"/>
</dbReference>
<reference evidence="8 9" key="1">
    <citation type="submission" date="2018-03" db="EMBL/GenBank/DDBJ databases">
        <title>Genomic Encyclopedia of Archaeal and Bacterial Type Strains, Phase II (KMG-II): from individual species to whole genera.</title>
        <authorList>
            <person name="Goeker M."/>
        </authorList>
    </citation>
    <scope>NUCLEOTIDE SEQUENCE [LARGE SCALE GENOMIC DNA]</scope>
    <source>
        <strain evidence="8 9">DSM 100065</strain>
    </source>
</reference>
<dbReference type="Pfam" id="PF13245">
    <property type="entry name" value="AAA_19"/>
    <property type="match status" value="1"/>
</dbReference>
<dbReference type="Gene3D" id="3.40.50.300">
    <property type="entry name" value="P-loop containing nucleotide triphosphate hydrolases"/>
    <property type="match status" value="3"/>
</dbReference>
<evidence type="ECO:0000259" key="7">
    <source>
        <dbReference type="PROSITE" id="PS51198"/>
    </source>
</evidence>
<feature type="compositionally biased region" description="Basic and acidic residues" evidence="6">
    <location>
        <begin position="13"/>
        <end position="24"/>
    </location>
</feature>
<evidence type="ECO:0000256" key="5">
    <source>
        <dbReference type="PROSITE-ProRule" id="PRU00560"/>
    </source>
</evidence>
<keyword evidence="3 5" id="KW-0347">Helicase</keyword>
<dbReference type="SUPFAM" id="SSF52540">
    <property type="entry name" value="P-loop containing nucleoside triphosphate hydrolases"/>
    <property type="match status" value="1"/>
</dbReference>
<feature type="compositionally biased region" description="Polar residues" evidence="6">
    <location>
        <begin position="1"/>
        <end position="11"/>
    </location>
</feature>
<gene>
    <name evidence="8" type="ORF">CLV47_11452</name>
</gene>
<dbReference type="Proteomes" id="UP000237752">
    <property type="component" value="Unassembled WGS sequence"/>
</dbReference>
<dbReference type="OrthoDB" id="9787585at2"/>
<sequence>MSNSPRTTANAFRQEDSALHQEVTREQNTLDRLFARREILLDEVRSQLQQAGIDDSPEAAARITGLVRRRTELDRADSGLCFGRIEELNGVRLHIGRVGLPGEDDSADPLLVDWRAPIARKFYTATAARPQGLRSRRHIRTEGRAVLGVDDEAFDRHDRGGDLVGEAALLEALDARRTGAMGDVVATLQSEQDEVIRAPHGGCLVVQGGPGTGKTAVALHRAAYLLFTYPQLAERGVLVVGPSPTFLRYIEQVLPSLGETQVVASTVDRLLPGVDAKWSDDAQVAKIKGRAVWAVILRRVVEARSPVLTTVEVHHGEDLVSLDQEQVAEALAAARAAGTSHYDARAAFRLRMIDLLTRQVVEHSKQMLSTVEAGFEDVLSRVDAAMARGNDALPSRVDSDGVDVDGVATAADISALRQDLAHSGEVSAALDQLWPVLEPTRVLAELLSSPALLAEYAPELTPDQRSAIQKENTSDWSEQDVALLDEVADLVGTPSAVDTVGDSETLSDRAMADRTWTYGHVVVDEAQELSAMQWRMLVRRCPTRSFTVVGDVNQTESPGGSASWDTALEPSFGRRFRRGELTICYRTPHEIMERTGPVLAAAGSTVAPPRAVRSNGVQPWRRFVSEVSLRADTIGAVREMADRYRGGQIAVIGADSTCSQLRDFPEDVDAEVAILTPAESKGLEFDAVLIVEPHAVIAQRRGWNALYVAMTRCTQELGVLSSRPGPDELSWS</sequence>
<keyword evidence="4 5" id="KW-0067">ATP-binding</keyword>
<evidence type="ECO:0000256" key="6">
    <source>
        <dbReference type="SAM" id="MobiDB-lite"/>
    </source>
</evidence>
<dbReference type="CDD" id="cd01983">
    <property type="entry name" value="SIMIBI"/>
    <property type="match status" value="1"/>
</dbReference>
<keyword evidence="2 5" id="KW-0378">Hydrolase</keyword>
<evidence type="ECO:0000256" key="4">
    <source>
        <dbReference type="ARBA" id="ARBA00022840"/>
    </source>
</evidence>
<keyword evidence="1 5" id="KW-0547">Nucleotide-binding</keyword>
<comment type="caution">
    <text evidence="8">The sequence shown here is derived from an EMBL/GenBank/DDBJ whole genome shotgun (WGS) entry which is preliminary data.</text>
</comment>
<evidence type="ECO:0000256" key="3">
    <source>
        <dbReference type="ARBA" id="ARBA00022806"/>
    </source>
</evidence>
<dbReference type="GO" id="GO:0043138">
    <property type="term" value="F:3'-5' DNA helicase activity"/>
    <property type="evidence" value="ECO:0007669"/>
    <property type="project" value="TreeGrafter"/>
</dbReference>
<proteinExistence type="predicted"/>
<evidence type="ECO:0000313" key="9">
    <source>
        <dbReference type="Proteomes" id="UP000237752"/>
    </source>
</evidence>
<dbReference type="GO" id="GO:0000725">
    <property type="term" value="P:recombinational repair"/>
    <property type="evidence" value="ECO:0007669"/>
    <property type="project" value="TreeGrafter"/>
</dbReference>
<feature type="binding site" evidence="5">
    <location>
        <begin position="208"/>
        <end position="215"/>
    </location>
    <ligand>
        <name>ATP</name>
        <dbReference type="ChEBI" id="CHEBI:30616"/>
    </ligand>
</feature>
<dbReference type="InterPro" id="IPR000212">
    <property type="entry name" value="DNA_helicase_UvrD/REP"/>
</dbReference>
<dbReference type="GO" id="GO:0016787">
    <property type="term" value="F:hydrolase activity"/>
    <property type="evidence" value="ECO:0007669"/>
    <property type="project" value="UniProtKB-UniRule"/>
</dbReference>
<dbReference type="InterPro" id="IPR014016">
    <property type="entry name" value="UvrD-like_ATP-bd"/>
</dbReference>
<dbReference type="AlphaFoldDB" id="A0A2T0ZWL5"/>
<feature type="domain" description="UvrD-like helicase ATP-binding" evidence="7">
    <location>
        <begin position="187"/>
        <end position="588"/>
    </location>
</feature>
<organism evidence="8 9">
    <name type="scientific">Antricoccus suffuscus</name>
    <dbReference type="NCBI Taxonomy" id="1629062"/>
    <lineage>
        <taxon>Bacteria</taxon>
        <taxon>Bacillati</taxon>
        <taxon>Actinomycetota</taxon>
        <taxon>Actinomycetes</taxon>
        <taxon>Geodermatophilales</taxon>
        <taxon>Antricoccaceae</taxon>
        <taxon>Antricoccus</taxon>
    </lineage>
</organism>
<feature type="region of interest" description="Disordered" evidence="6">
    <location>
        <begin position="1"/>
        <end position="24"/>
    </location>
</feature>
<dbReference type="PANTHER" id="PTHR11070">
    <property type="entry name" value="UVRD / RECB / PCRA DNA HELICASE FAMILY MEMBER"/>
    <property type="match status" value="1"/>
</dbReference>
<dbReference type="GO" id="GO:0003677">
    <property type="term" value="F:DNA binding"/>
    <property type="evidence" value="ECO:0007669"/>
    <property type="project" value="InterPro"/>
</dbReference>
<evidence type="ECO:0000313" key="8">
    <source>
        <dbReference type="EMBL" id="PRZ40755.1"/>
    </source>
</evidence>
<keyword evidence="9" id="KW-1185">Reference proteome</keyword>
<accession>A0A2T0ZWL5</accession>
<dbReference type="InterPro" id="IPR027417">
    <property type="entry name" value="P-loop_NTPase"/>
</dbReference>
<evidence type="ECO:0000256" key="1">
    <source>
        <dbReference type="ARBA" id="ARBA00022741"/>
    </source>
</evidence>
<dbReference type="PROSITE" id="PS51198">
    <property type="entry name" value="UVRD_HELICASE_ATP_BIND"/>
    <property type="match status" value="1"/>
</dbReference>
<dbReference type="RefSeq" id="WP_106349936.1">
    <property type="nucleotide sequence ID" value="NZ_PVUE01000014.1"/>
</dbReference>
<dbReference type="EMBL" id="PVUE01000014">
    <property type="protein sequence ID" value="PRZ40755.1"/>
    <property type="molecule type" value="Genomic_DNA"/>
</dbReference>
<name>A0A2T0ZWL5_9ACTN</name>